<dbReference type="PANTHER" id="PTHR15951">
    <property type="entry name" value="T-CELL RECEPTOR-ASSOCIATED TRANSMEMBRANE ADAPTER 1"/>
    <property type="match status" value="1"/>
</dbReference>
<comment type="caution">
    <text evidence="3">The sequence shown here is derived from an EMBL/GenBank/DDBJ whole genome shotgun (WGS) entry which is preliminary data.</text>
</comment>
<dbReference type="Pfam" id="PF15330">
    <property type="entry name" value="SIT"/>
    <property type="match status" value="1"/>
</dbReference>
<evidence type="ECO:0000313" key="3">
    <source>
        <dbReference type="EMBL" id="KAG8587250.1"/>
    </source>
</evidence>
<sequence length="215" mass="24728">MKPFTALRTLPPCFLLLSRKHSTAMTAFTGPCVELLVLLVLVSLAFLLSITINIVHCTRKHRKVKAMKYSSQGTISYDHQYIENNPIYGNLSLPILDHITDECCYEPMATSHERNMAENQQVDPEEQMCYADLDLGPKRTGKNRKKKAKPKSKQNFEEFDRANVSALSRSSIYLNSEQLTAEYIAQNELIHDDPVRLYHLMKKTRHTLDNEEENQ</sequence>
<proteinExistence type="predicted"/>
<protein>
    <submittedName>
        <fullName evidence="3">Uncharacterized protein</fullName>
    </submittedName>
</protein>
<evidence type="ECO:0000256" key="1">
    <source>
        <dbReference type="SAM" id="MobiDB-lite"/>
    </source>
</evidence>
<keyword evidence="2" id="KW-0472">Membrane</keyword>
<dbReference type="GO" id="GO:0001920">
    <property type="term" value="P:negative regulation of receptor recycling"/>
    <property type="evidence" value="ECO:0007669"/>
    <property type="project" value="TreeGrafter"/>
</dbReference>
<dbReference type="GO" id="GO:0042101">
    <property type="term" value="C:T cell receptor complex"/>
    <property type="evidence" value="ECO:0007669"/>
    <property type="project" value="TreeGrafter"/>
</dbReference>
<name>A0AAV7CRB7_ENGPU</name>
<organism evidence="3 4">
    <name type="scientific">Engystomops pustulosus</name>
    <name type="common">Tungara frog</name>
    <name type="synonym">Physalaemus pustulosus</name>
    <dbReference type="NCBI Taxonomy" id="76066"/>
    <lineage>
        <taxon>Eukaryota</taxon>
        <taxon>Metazoa</taxon>
        <taxon>Chordata</taxon>
        <taxon>Craniata</taxon>
        <taxon>Vertebrata</taxon>
        <taxon>Euteleostomi</taxon>
        <taxon>Amphibia</taxon>
        <taxon>Batrachia</taxon>
        <taxon>Anura</taxon>
        <taxon>Neobatrachia</taxon>
        <taxon>Hyloidea</taxon>
        <taxon>Leptodactylidae</taxon>
        <taxon>Leiuperinae</taxon>
        <taxon>Engystomops</taxon>
    </lineage>
</organism>
<keyword evidence="2" id="KW-1133">Transmembrane helix</keyword>
<feature type="transmembrane region" description="Helical" evidence="2">
    <location>
        <begin position="35"/>
        <end position="55"/>
    </location>
</feature>
<feature type="region of interest" description="Disordered" evidence="1">
    <location>
        <begin position="134"/>
        <end position="156"/>
    </location>
</feature>
<gene>
    <name evidence="3" type="ORF">GDO81_005613</name>
</gene>
<accession>A0AAV7CRB7</accession>
<dbReference type="EMBL" id="WNYA01000002">
    <property type="protein sequence ID" value="KAG8587250.1"/>
    <property type="molecule type" value="Genomic_DNA"/>
</dbReference>
<dbReference type="GO" id="GO:0050862">
    <property type="term" value="P:positive regulation of T cell receptor signaling pathway"/>
    <property type="evidence" value="ECO:0007669"/>
    <property type="project" value="TreeGrafter"/>
</dbReference>
<evidence type="ECO:0000313" key="4">
    <source>
        <dbReference type="Proteomes" id="UP000824782"/>
    </source>
</evidence>
<evidence type="ECO:0000256" key="2">
    <source>
        <dbReference type="SAM" id="Phobius"/>
    </source>
</evidence>
<keyword evidence="4" id="KW-1185">Reference proteome</keyword>
<keyword evidence="2" id="KW-0812">Transmembrane</keyword>
<dbReference type="Proteomes" id="UP000824782">
    <property type="component" value="Unassembled WGS sequence"/>
</dbReference>
<dbReference type="InterPro" id="IPR020399">
    <property type="entry name" value="T-cell_rcpt-assoc_TM_adapter-1"/>
</dbReference>
<dbReference type="PANTHER" id="PTHR15951:SF2">
    <property type="entry name" value="T-CELL RECEPTOR-ASSOCIATED TRANSMEMBRANE ADAPTER 1"/>
    <property type="match status" value="1"/>
</dbReference>
<reference evidence="3" key="1">
    <citation type="thesis" date="2020" institute="ProQuest LLC" country="789 East Eisenhower Parkway, Ann Arbor, MI, USA">
        <title>Comparative Genomics and Chromosome Evolution.</title>
        <authorList>
            <person name="Mudd A.B."/>
        </authorList>
    </citation>
    <scope>NUCLEOTIDE SEQUENCE</scope>
    <source>
        <strain evidence="3">237g6f4</strain>
        <tissue evidence="3">Blood</tissue>
    </source>
</reference>
<dbReference type="AlphaFoldDB" id="A0AAV7CRB7"/>
<feature type="compositionally biased region" description="Basic residues" evidence="1">
    <location>
        <begin position="139"/>
        <end position="152"/>
    </location>
</feature>